<dbReference type="InterPro" id="IPR036179">
    <property type="entry name" value="Ig-like_dom_sf"/>
</dbReference>
<dbReference type="PANTHER" id="PTHR23278">
    <property type="entry name" value="SIDESTEP PROTEIN"/>
    <property type="match status" value="1"/>
</dbReference>
<dbReference type="PROSITE" id="PS50835">
    <property type="entry name" value="IG_LIKE"/>
    <property type="match status" value="3"/>
</dbReference>
<dbReference type="Pfam" id="PF13927">
    <property type="entry name" value="Ig_3"/>
    <property type="match status" value="1"/>
</dbReference>
<gene>
    <name evidence="1" type="ORF">CTOB1V02_LOCUS351</name>
</gene>
<name>A0A7R8W541_9CRUS</name>
<dbReference type="PANTHER" id="PTHR23278:SF19">
    <property type="entry name" value="OBSCURIN"/>
    <property type="match status" value="1"/>
</dbReference>
<dbReference type="InterPro" id="IPR013783">
    <property type="entry name" value="Ig-like_fold"/>
</dbReference>
<evidence type="ECO:0000313" key="1">
    <source>
        <dbReference type="EMBL" id="CAD7222340.1"/>
    </source>
</evidence>
<sequence length="411" mass="45892">MRGESLWIQLAVLQVLIVTFSADILSDINKGRLIPASGVMGSVARLPCDLTQEELTNSVLLVLWIKRNIELPVYTFDLRNRNLAQGRHRVDEARFGKRAYFYTMRDPPILSIKNLIESDEGIYLCRVDFENSPTRYTWVNLSVIVPPSTPVIFTEDGLRAEHVVGPYTEGERLALVCRVQGGKPRPVVMWWRAGSLMRGVDTSHGSGIESKLVIPALQRSDLRALLSCVASNHNETVPLSTAVIVEMTLPPLAVSILGGSSHLSAGKSYDLICQATGSRPEAKLRWWKGKRELLGAREEPAISWPSIGFGYNLEYGTRKWSFSSSSEWLDLNSAQHIGAVIADVVEHHLQGAETTSNYSPPTNRRLDDRDARKHEIIRAASILQIPVFYQPTSVALIPVEMFFRMVKTAFL</sequence>
<dbReference type="SUPFAM" id="SSF48726">
    <property type="entry name" value="Immunoglobulin"/>
    <property type="match status" value="3"/>
</dbReference>
<dbReference type="Gene3D" id="2.60.40.10">
    <property type="entry name" value="Immunoglobulins"/>
    <property type="match status" value="3"/>
</dbReference>
<dbReference type="InterPro" id="IPR007110">
    <property type="entry name" value="Ig-like_dom"/>
</dbReference>
<dbReference type="AlphaFoldDB" id="A0A7R8W541"/>
<dbReference type="OrthoDB" id="5843397at2759"/>
<protein>
    <submittedName>
        <fullName evidence="1">Uncharacterized protein</fullName>
    </submittedName>
</protein>
<dbReference type="InterPro" id="IPR003598">
    <property type="entry name" value="Ig_sub2"/>
</dbReference>
<reference evidence="1" key="1">
    <citation type="submission" date="2020-11" db="EMBL/GenBank/DDBJ databases">
        <authorList>
            <person name="Tran Van P."/>
        </authorList>
    </citation>
    <scope>NUCLEOTIDE SEQUENCE</scope>
</reference>
<dbReference type="EMBL" id="OB660047">
    <property type="protein sequence ID" value="CAD7222340.1"/>
    <property type="molecule type" value="Genomic_DNA"/>
</dbReference>
<proteinExistence type="predicted"/>
<accession>A0A7R8W541</accession>
<dbReference type="InterPro" id="IPR003599">
    <property type="entry name" value="Ig_sub"/>
</dbReference>
<organism evidence="1">
    <name type="scientific">Cyprideis torosa</name>
    <dbReference type="NCBI Taxonomy" id="163714"/>
    <lineage>
        <taxon>Eukaryota</taxon>
        <taxon>Metazoa</taxon>
        <taxon>Ecdysozoa</taxon>
        <taxon>Arthropoda</taxon>
        <taxon>Crustacea</taxon>
        <taxon>Oligostraca</taxon>
        <taxon>Ostracoda</taxon>
        <taxon>Podocopa</taxon>
        <taxon>Podocopida</taxon>
        <taxon>Cytherocopina</taxon>
        <taxon>Cytheroidea</taxon>
        <taxon>Cytherideidae</taxon>
        <taxon>Cyprideis</taxon>
    </lineage>
</organism>
<dbReference type="SMART" id="SM00408">
    <property type="entry name" value="IGc2"/>
    <property type="match status" value="2"/>
</dbReference>
<dbReference type="SMART" id="SM00409">
    <property type="entry name" value="IG"/>
    <property type="match status" value="2"/>
</dbReference>